<evidence type="ECO:0000313" key="2">
    <source>
        <dbReference type="Proteomes" id="UP001234297"/>
    </source>
</evidence>
<organism evidence="1 2">
    <name type="scientific">Persea americana</name>
    <name type="common">Avocado</name>
    <dbReference type="NCBI Taxonomy" id="3435"/>
    <lineage>
        <taxon>Eukaryota</taxon>
        <taxon>Viridiplantae</taxon>
        <taxon>Streptophyta</taxon>
        <taxon>Embryophyta</taxon>
        <taxon>Tracheophyta</taxon>
        <taxon>Spermatophyta</taxon>
        <taxon>Magnoliopsida</taxon>
        <taxon>Magnoliidae</taxon>
        <taxon>Laurales</taxon>
        <taxon>Lauraceae</taxon>
        <taxon>Persea</taxon>
    </lineage>
</organism>
<accession>A0ACC2L4W2</accession>
<evidence type="ECO:0000313" key="1">
    <source>
        <dbReference type="EMBL" id="KAJ8628094.1"/>
    </source>
</evidence>
<dbReference type="Proteomes" id="UP001234297">
    <property type="component" value="Chromosome 6"/>
</dbReference>
<comment type="caution">
    <text evidence="1">The sequence shown here is derived from an EMBL/GenBank/DDBJ whole genome shotgun (WGS) entry which is preliminary data.</text>
</comment>
<gene>
    <name evidence="1" type="ORF">MRB53_021401</name>
</gene>
<sequence length="71" mass="7841">MAKGTFNRQIVIAVLLAAFILFSALCFAEPHSSDCIAHCNQVPDCKQACVNKGWAWGHCRDDGWCCCTAHR</sequence>
<keyword evidence="2" id="KW-1185">Reference proteome</keyword>
<reference evidence="1 2" key="1">
    <citation type="journal article" date="2022" name="Hortic Res">
        <title>A haplotype resolved chromosomal level avocado genome allows analysis of novel avocado genes.</title>
        <authorList>
            <person name="Nath O."/>
            <person name="Fletcher S.J."/>
            <person name="Hayward A."/>
            <person name="Shaw L.M."/>
            <person name="Masouleh A.K."/>
            <person name="Furtado A."/>
            <person name="Henry R.J."/>
            <person name="Mitter N."/>
        </authorList>
    </citation>
    <scope>NUCLEOTIDE SEQUENCE [LARGE SCALE GENOMIC DNA]</scope>
    <source>
        <strain evidence="2">cv. Hass</strain>
    </source>
</reference>
<dbReference type="EMBL" id="CM056814">
    <property type="protein sequence ID" value="KAJ8628094.1"/>
    <property type="molecule type" value="Genomic_DNA"/>
</dbReference>
<name>A0ACC2L4W2_PERAE</name>
<protein>
    <submittedName>
        <fullName evidence="1">Uncharacterized protein</fullName>
    </submittedName>
</protein>
<proteinExistence type="predicted"/>